<keyword evidence="2" id="KW-0150">Chloroplast</keyword>
<organism evidence="2">
    <name type="scientific">Seminavis robusta</name>
    <dbReference type="NCBI Taxonomy" id="568900"/>
    <lineage>
        <taxon>Eukaryota</taxon>
        <taxon>Sar</taxon>
        <taxon>Stramenopiles</taxon>
        <taxon>Ochrophyta</taxon>
        <taxon>Bacillariophyta</taxon>
        <taxon>Bacillariophyceae</taxon>
        <taxon>Bacillariophycidae</taxon>
        <taxon>Naviculales</taxon>
        <taxon>Naviculaceae</taxon>
        <taxon>Seminavis</taxon>
    </lineage>
</organism>
<protein>
    <submittedName>
        <fullName evidence="2">Uncharacterized protein</fullName>
    </submittedName>
</protein>
<evidence type="ECO:0000313" key="2">
    <source>
        <dbReference type="EMBL" id="AZJ16661.1"/>
    </source>
</evidence>
<reference evidence="2" key="1">
    <citation type="journal article" date="2014" name="Mar. Genomics">
        <title>The chloroplast genome of the diatom Seminavis robusta: New features introduced through multiple mechanisms of horizontal gene transfer.</title>
        <authorList>
            <person name="Brembu T."/>
            <person name="Winge P."/>
            <person name="Klungerud A.T."/>
            <person name="Nederbragt A.J."/>
            <person name="Jakobsen K.S."/>
            <person name="Bones A.M."/>
        </authorList>
    </citation>
    <scope>NUCLEOTIDE SEQUENCE</scope>
    <source>
        <strain evidence="2">D6</strain>
    </source>
</reference>
<feature type="coiled-coil region" evidence="1">
    <location>
        <begin position="99"/>
        <end position="126"/>
    </location>
</feature>
<keyword evidence="1" id="KW-0175">Coiled coil</keyword>
<name>A0A3Q8R3K1_9STRA</name>
<evidence type="ECO:0000256" key="1">
    <source>
        <dbReference type="SAM" id="Coils"/>
    </source>
</evidence>
<gene>
    <name evidence="2" type="primary">ORF-132</name>
</gene>
<dbReference type="AlphaFoldDB" id="A0A3Q8R3K1"/>
<keyword evidence="2" id="KW-0934">Plastid</keyword>
<proteinExistence type="predicted"/>
<dbReference type="EMBL" id="MH356727">
    <property type="protein sequence ID" value="AZJ16661.1"/>
    <property type="molecule type" value="Genomic_DNA"/>
</dbReference>
<geneLocation type="chloroplast" evidence="2"/>
<reference evidence="2" key="2">
    <citation type="submission" date="2018-05" db="EMBL/GenBank/DDBJ databases">
        <authorList>
            <person name="Brembu T."/>
            <person name="Winge P."/>
            <person name="Klungerud A.T."/>
            <person name="Nederbragt A.J."/>
            <person name="Jakobsen K.S."/>
            <person name="Bones A.M."/>
        </authorList>
    </citation>
    <scope>NUCLEOTIDE SEQUENCE</scope>
    <source>
        <strain evidence="2">D6</strain>
    </source>
</reference>
<accession>A0A3Q8R3K1</accession>
<sequence length="132" mass="15589">MRIKEISYLDPRVDLENDCLDVFVTLENDACYMIEVTTPKFFYTLMEKFKSDFVPPSYPYIIVSKLRDEIIRAAIQEFINAKEDSFWLKLYHITPTLKIRDINEILERKEKENIQLEAEVEGEIEGESTINS</sequence>